<accession>A0A1S7UAS9</accession>
<proteinExistence type="predicted"/>
<evidence type="ECO:0000313" key="3">
    <source>
        <dbReference type="Proteomes" id="UP000192140"/>
    </source>
</evidence>
<dbReference type="PANTHER" id="PTHR33642">
    <property type="entry name" value="COX1/OXI3 INTRON 1 PROTEIN-RELATED"/>
    <property type="match status" value="1"/>
</dbReference>
<dbReference type="InterPro" id="IPR043502">
    <property type="entry name" value="DNA/RNA_pol_sf"/>
</dbReference>
<name>A0A1S7UAS9_9HYPH</name>
<dbReference type="InterPro" id="IPR024937">
    <property type="entry name" value="Domain_X"/>
</dbReference>
<gene>
    <name evidence="2" type="ORF">AGR7A_pAt30062</name>
</gene>
<keyword evidence="3" id="KW-1185">Reference proteome</keyword>
<dbReference type="InterPro" id="IPR000477">
    <property type="entry name" value="RT_dom"/>
</dbReference>
<reference evidence="2" key="1">
    <citation type="submission" date="2016-01" db="EMBL/GenBank/DDBJ databases">
        <authorList>
            <person name="Regsiter A."/>
            <person name="william w."/>
        </authorList>
    </citation>
    <scope>NUCLEOTIDE SEQUENCE</scope>
    <source>
        <strain evidence="2">NCPPB 1641</strain>
    </source>
</reference>
<dbReference type="PANTHER" id="PTHR33642:SF4">
    <property type="entry name" value="COX1_OXI3 INTRON 1 PROTEIN-RELATED"/>
    <property type="match status" value="1"/>
</dbReference>
<dbReference type="PROSITE" id="PS50878">
    <property type="entry name" value="RT_POL"/>
    <property type="match status" value="1"/>
</dbReference>
<protein>
    <recommendedName>
        <fullName evidence="1">Reverse transcriptase domain-containing protein</fullName>
    </recommendedName>
</protein>
<dbReference type="EMBL" id="FCNP01000050">
    <property type="protein sequence ID" value="CVI63994.1"/>
    <property type="molecule type" value="Genomic_DNA"/>
</dbReference>
<dbReference type="InterPro" id="IPR049030">
    <property type="entry name" value="AI2M-like_HNH"/>
</dbReference>
<comment type="caution">
    <text evidence="2">The sequence shown here is derived from an EMBL/GenBank/DDBJ whole genome shotgun (WGS) entry which is preliminary data.</text>
</comment>
<feature type="domain" description="Reverse transcriptase" evidence="1">
    <location>
        <begin position="1"/>
        <end position="80"/>
    </location>
</feature>
<dbReference type="AlphaFoldDB" id="A0A1S7UAS9"/>
<dbReference type="SUPFAM" id="SSF56672">
    <property type="entry name" value="DNA/RNA polymerases"/>
    <property type="match status" value="1"/>
</dbReference>
<organism evidence="2 3">
    <name type="scientific">Agrobacterium deltaense NCPPB 1641</name>
    <dbReference type="NCBI Taxonomy" id="1183425"/>
    <lineage>
        <taxon>Bacteria</taxon>
        <taxon>Pseudomonadati</taxon>
        <taxon>Pseudomonadota</taxon>
        <taxon>Alphaproteobacteria</taxon>
        <taxon>Hyphomicrobiales</taxon>
        <taxon>Rhizobiaceae</taxon>
        <taxon>Rhizobium/Agrobacterium group</taxon>
        <taxon>Agrobacterium</taxon>
    </lineage>
</organism>
<dbReference type="GO" id="GO:0003964">
    <property type="term" value="F:RNA-directed DNA polymerase activity"/>
    <property type="evidence" value="ECO:0007669"/>
    <property type="project" value="TreeGrafter"/>
</dbReference>
<sequence length="334" mass="38648">MAARKLPSKDCTDTFFRRLQYIRYADDFLISVIGTKKEAVNILNAVTSFLKYKLQLDVAPEKSGITKADDGGVTFLGYTVRSPRRAGREKRVQSKGRRVFVRRTTMRGIRLHIPREKLAAFAKRNRLGSYHAIWGEMRPEMTLSSDVAIIVAYNAMLRGLVGYYQLGNNWKSEMAPLQRVWWFSFMKTLARKHKCSIAKIFSIHLQRHQGDHGLWVETKDGRRFVAVFQLRHVASKKVTEDSRIDQDQPSFWFWGQTDLVDRLRARSCEYCGISDVPVDIHHVRRMADMNGVSWLARTRAARMRKRTIACEPYHHAIHAGRLQQRLDRIGVLSA</sequence>
<evidence type="ECO:0000259" key="1">
    <source>
        <dbReference type="PROSITE" id="PS50878"/>
    </source>
</evidence>
<dbReference type="Pfam" id="PF21368">
    <property type="entry name" value="AI2M-like_HNH"/>
    <property type="match status" value="1"/>
</dbReference>
<dbReference type="Pfam" id="PF01348">
    <property type="entry name" value="Intron_maturas2"/>
    <property type="match status" value="1"/>
</dbReference>
<dbReference type="GO" id="GO:0006397">
    <property type="term" value="P:mRNA processing"/>
    <property type="evidence" value="ECO:0007669"/>
    <property type="project" value="InterPro"/>
</dbReference>
<dbReference type="Proteomes" id="UP000192140">
    <property type="component" value="Unassembled WGS sequence"/>
</dbReference>
<dbReference type="GO" id="GO:0006315">
    <property type="term" value="P:homing of group II introns"/>
    <property type="evidence" value="ECO:0007669"/>
    <property type="project" value="TreeGrafter"/>
</dbReference>
<evidence type="ECO:0000313" key="2">
    <source>
        <dbReference type="EMBL" id="CVI63994.1"/>
    </source>
</evidence>